<dbReference type="OrthoDB" id="9805195at2"/>
<evidence type="ECO:0000256" key="2">
    <source>
        <dbReference type="ARBA" id="ARBA00022630"/>
    </source>
</evidence>
<name>A0A5C5YPP3_9BACT</name>
<comment type="pathway">
    <text evidence="6">Porphyrin-containing compound metabolism; protoheme biosynthesis.</text>
</comment>
<evidence type="ECO:0000313" key="8">
    <source>
        <dbReference type="EMBL" id="TWT76876.1"/>
    </source>
</evidence>
<dbReference type="PANTHER" id="PTHR42923:SF3">
    <property type="entry name" value="PROTOPORPHYRINOGEN OXIDASE"/>
    <property type="match status" value="1"/>
</dbReference>
<evidence type="ECO:0000256" key="6">
    <source>
        <dbReference type="RuleBase" id="RU364052"/>
    </source>
</evidence>
<keyword evidence="2 6" id="KW-0285">Flavoprotein</keyword>
<sequence>MSENHAPRRIAIIGGGVAGLAAAVRLTELSPRVEPVVFEAEPQAGGVIHTVHDGEWMIEKSADNFLTKAPHGTRFCEKLGLTPELLETDPARRRALVVSNGRVTPTPEGFLLMSARAILPILRTPVLSWRGKLRLLSEPFVPRRKDDSDESVADFARRRVGREAFERLVQPLLAGIYTADPERLSMRATMPQFVENEQQHGSLFLAARRQKKQERQQTPESGARYSQFVAPRGGMQAIIDAAVAKLPEGAVRLLSPVRSVSQVDAQWRLEFEGREPEEFDGLIVATPAYHAARLLADADERLASLLEQIEYAGSTIVCLGVRVDQLPELPTGFGFVVPAVERRKIIAASFSSLKFPNRTPHDRLLIRVFFGGALQPELAELPDDQLIELAKQELGELCGLTGEPEQVLVARWPRRMPQYHLGHNELVDQIELQAASHRGLALAGAAYRGVGVPQCIDSGESAAERLHAQLASTPSG</sequence>
<comment type="similarity">
    <text evidence="6">Belongs to the protoporphyrinogen/coproporphyrinogen oxidase family. Coproporphyrinogen III oxidase subfamily.</text>
</comment>
<protein>
    <recommendedName>
        <fullName evidence="6">Coproporphyrinogen III oxidase</fullName>
        <ecNumber evidence="6">1.3.3.15</ecNumber>
    </recommendedName>
</protein>
<keyword evidence="9" id="KW-1185">Reference proteome</keyword>
<dbReference type="InterPro" id="IPR002937">
    <property type="entry name" value="Amino_oxidase"/>
</dbReference>
<dbReference type="SUPFAM" id="SSF51905">
    <property type="entry name" value="FAD/NAD(P)-binding domain"/>
    <property type="match status" value="1"/>
</dbReference>
<dbReference type="NCBIfam" id="TIGR00562">
    <property type="entry name" value="proto_IX_ox"/>
    <property type="match status" value="1"/>
</dbReference>
<comment type="caution">
    <text evidence="8">The sequence shown here is derived from an EMBL/GenBank/DDBJ whole genome shotgun (WGS) entry which is preliminary data.</text>
</comment>
<feature type="domain" description="Amine oxidase" evidence="7">
    <location>
        <begin position="17"/>
        <end position="466"/>
    </location>
</feature>
<keyword evidence="5 6" id="KW-0350">Heme biosynthesis</keyword>
<comment type="subcellular location">
    <subcellularLocation>
        <location evidence="6">Cytoplasm</location>
    </subcellularLocation>
</comment>
<comment type="catalytic activity">
    <reaction evidence="6">
        <text>coproporphyrinogen III + 3 O2 = coproporphyrin III + 3 H2O2</text>
        <dbReference type="Rhea" id="RHEA:43436"/>
        <dbReference type="ChEBI" id="CHEBI:15379"/>
        <dbReference type="ChEBI" id="CHEBI:16240"/>
        <dbReference type="ChEBI" id="CHEBI:57309"/>
        <dbReference type="ChEBI" id="CHEBI:131725"/>
        <dbReference type="EC" id="1.3.3.15"/>
    </reaction>
</comment>
<dbReference type="Gene3D" id="1.10.3110.10">
    <property type="entry name" value="protoporphyrinogen ix oxidase, domain 3"/>
    <property type="match status" value="1"/>
</dbReference>
<dbReference type="GO" id="GO:0006783">
    <property type="term" value="P:heme biosynthetic process"/>
    <property type="evidence" value="ECO:0007669"/>
    <property type="project" value="UniProtKB-UniRule"/>
</dbReference>
<dbReference type="Pfam" id="PF01593">
    <property type="entry name" value="Amino_oxidase"/>
    <property type="match status" value="1"/>
</dbReference>
<dbReference type="RefSeq" id="WP_146586977.1">
    <property type="nucleotide sequence ID" value="NZ_SJPO01000005.1"/>
</dbReference>
<keyword evidence="6" id="KW-0963">Cytoplasm</keyword>
<dbReference type="GO" id="GO:0005737">
    <property type="term" value="C:cytoplasm"/>
    <property type="evidence" value="ECO:0007669"/>
    <property type="project" value="UniProtKB-SubCell"/>
</dbReference>
<dbReference type="UniPathway" id="UPA00252"/>
<gene>
    <name evidence="8" type="primary">hemY</name>
    <name evidence="8" type="ORF">Pla123a_23000</name>
</gene>
<proteinExistence type="inferred from homology"/>
<keyword evidence="3 6" id="KW-0274">FAD</keyword>
<evidence type="ECO:0000256" key="5">
    <source>
        <dbReference type="ARBA" id="ARBA00023133"/>
    </source>
</evidence>
<evidence type="ECO:0000313" key="9">
    <source>
        <dbReference type="Proteomes" id="UP000318478"/>
    </source>
</evidence>
<reference evidence="8 9" key="1">
    <citation type="submission" date="2019-02" db="EMBL/GenBank/DDBJ databases">
        <title>Deep-cultivation of Planctomycetes and their phenomic and genomic characterization uncovers novel biology.</title>
        <authorList>
            <person name="Wiegand S."/>
            <person name="Jogler M."/>
            <person name="Boedeker C."/>
            <person name="Pinto D."/>
            <person name="Vollmers J."/>
            <person name="Rivas-Marin E."/>
            <person name="Kohn T."/>
            <person name="Peeters S.H."/>
            <person name="Heuer A."/>
            <person name="Rast P."/>
            <person name="Oberbeckmann S."/>
            <person name="Bunk B."/>
            <person name="Jeske O."/>
            <person name="Meyerdierks A."/>
            <person name="Storesund J.E."/>
            <person name="Kallscheuer N."/>
            <person name="Luecker S."/>
            <person name="Lage O.M."/>
            <person name="Pohl T."/>
            <person name="Merkel B.J."/>
            <person name="Hornburger P."/>
            <person name="Mueller R.-W."/>
            <person name="Bruemmer F."/>
            <person name="Labrenz M."/>
            <person name="Spormann A.M."/>
            <person name="Op Den Camp H."/>
            <person name="Overmann J."/>
            <person name="Amann R."/>
            <person name="Jetten M.S.M."/>
            <person name="Mascher T."/>
            <person name="Medema M.H."/>
            <person name="Devos D.P."/>
            <person name="Kaster A.-K."/>
            <person name="Ovreas L."/>
            <person name="Rohde M."/>
            <person name="Galperin M.Y."/>
            <person name="Jogler C."/>
        </authorList>
    </citation>
    <scope>NUCLEOTIDE SEQUENCE [LARGE SCALE GENOMIC DNA]</scope>
    <source>
        <strain evidence="8 9">Pla123a</strain>
    </source>
</reference>
<evidence type="ECO:0000256" key="1">
    <source>
        <dbReference type="ARBA" id="ARBA00001974"/>
    </source>
</evidence>
<dbReference type="EMBL" id="SJPO01000005">
    <property type="protein sequence ID" value="TWT76876.1"/>
    <property type="molecule type" value="Genomic_DNA"/>
</dbReference>
<dbReference type="InterPro" id="IPR036188">
    <property type="entry name" value="FAD/NAD-bd_sf"/>
</dbReference>
<dbReference type="AlphaFoldDB" id="A0A5C5YPP3"/>
<dbReference type="PANTHER" id="PTHR42923">
    <property type="entry name" value="PROTOPORPHYRINOGEN OXIDASE"/>
    <property type="match status" value="1"/>
</dbReference>
<comment type="function">
    <text evidence="6">Involved in coproporphyrin-dependent heme b biosynthesis. Catalyzes the oxidation of coproporphyrinogen III to coproporphyrin III.</text>
</comment>
<accession>A0A5C5YPP3</accession>
<dbReference type="SUPFAM" id="SSF54373">
    <property type="entry name" value="FAD-linked reductases, C-terminal domain"/>
    <property type="match status" value="1"/>
</dbReference>
<dbReference type="Proteomes" id="UP000318478">
    <property type="component" value="Unassembled WGS sequence"/>
</dbReference>
<dbReference type="PRINTS" id="PR00419">
    <property type="entry name" value="ADXRDTASE"/>
</dbReference>
<dbReference type="Gene3D" id="3.90.660.20">
    <property type="entry name" value="Protoporphyrinogen oxidase, mitochondrial, domain 2"/>
    <property type="match status" value="1"/>
</dbReference>
<organism evidence="8 9">
    <name type="scientific">Posidoniimonas polymericola</name>
    <dbReference type="NCBI Taxonomy" id="2528002"/>
    <lineage>
        <taxon>Bacteria</taxon>
        <taxon>Pseudomonadati</taxon>
        <taxon>Planctomycetota</taxon>
        <taxon>Planctomycetia</taxon>
        <taxon>Pirellulales</taxon>
        <taxon>Lacipirellulaceae</taxon>
        <taxon>Posidoniimonas</taxon>
    </lineage>
</organism>
<dbReference type="Gene3D" id="3.50.50.60">
    <property type="entry name" value="FAD/NAD(P)-binding domain"/>
    <property type="match status" value="1"/>
</dbReference>
<dbReference type="InterPro" id="IPR004572">
    <property type="entry name" value="Protoporphyrinogen_oxidase"/>
</dbReference>
<dbReference type="GO" id="GO:0004729">
    <property type="term" value="F:oxygen-dependent protoporphyrinogen oxidase activity"/>
    <property type="evidence" value="ECO:0007669"/>
    <property type="project" value="UniProtKB-UniRule"/>
</dbReference>
<dbReference type="EC" id="1.3.3.15" evidence="6"/>
<evidence type="ECO:0000259" key="7">
    <source>
        <dbReference type="Pfam" id="PF01593"/>
    </source>
</evidence>
<dbReference type="InterPro" id="IPR050464">
    <property type="entry name" value="Zeta_carotene_desat/Oxidored"/>
</dbReference>
<evidence type="ECO:0000256" key="4">
    <source>
        <dbReference type="ARBA" id="ARBA00023002"/>
    </source>
</evidence>
<keyword evidence="4 6" id="KW-0560">Oxidoreductase</keyword>
<evidence type="ECO:0000256" key="3">
    <source>
        <dbReference type="ARBA" id="ARBA00022827"/>
    </source>
</evidence>
<comment type="cofactor">
    <cofactor evidence="1 6">
        <name>FAD</name>
        <dbReference type="ChEBI" id="CHEBI:57692"/>
    </cofactor>
</comment>